<proteinExistence type="predicted"/>
<comment type="caution">
    <text evidence="2">The sequence shown here is derived from an EMBL/GenBank/DDBJ whole genome shotgun (WGS) entry which is preliminary data.</text>
</comment>
<reference evidence="2 3" key="1">
    <citation type="submission" date="2017-11" db="EMBL/GenBank/DDBJ databases">
        <title>Comparitive Functional Genomics of Dry Heat Resistant strains isolated from the Viking Spacecraft.</title>
        <authorList>
            <person name="Seuylemezian A."/>
            <person name="Cooper K."/>
            <person name="Vaishampayan P."/>
        </authorList>
    </citation>
    <scope>NUCLEOTIDE SEQUENCE [LARGE SCALE GENOMIC DNA]</scope>
    <source>
        <strain evidence="2 3">V1-29</strain>
    </source>
</reference>
<evidence type="ECO:0000313" key="2">
    <source>
        <dbReference type="EMBL" id="PLT28919.1"/>
    </source>
</evidence>
<accession>A0A2N5M3H7</accession>
<gene>
    <name evidence="2" type="ORF">CUU66_15615</name>
</gene>
<feature type="transmembrane region" description="Helical" evidence="1">
    <location>
        <begin position="12"/>
        <end position="31"/>
    </location>
</feature>
<sequence>MAAPAIHYIGYFRAPSIGSLVNLIVFTQVVLKPPQRFTKISRLSALPAGIWHKLQRSISAHKTLGAKNYIEEIGKK</sequence>
<keyword evidence="1" id="KW-0812">Transmembrane</keyword>
<evidence type="ECO:0000313" key="3">
    <source>
        <dbReference type="Proteomes" id="UP000234748"/>
    </source>
</evidence>
<keyword evidence="3" id="KW-1185">Reference proteome</keyword>
<keyword evidence="1" id="KW-1133">Transmembrane helix</keyword>
<protein>
    <submittedName>
        <fullName evidence="2">Uncharacterized protein</fullName>
    </submittedName>
</protein>
<keyword evidence="1" id="KW-0472">Membrane</keyword>
<dbReference type="Proteomes" id="UP000234748">
    <property type="component" value="Unassembled WGS sequence"/>
</dbReference>
<dbReference type="EMBL" id="PGUY01000048">
    <property type="protein sequence ID" value="PLT28919.1"/>
    <property type="molecule type" value="Genomic_DNA"/>
</dbReference>
<evidence type="ECO:0000256" key="1">
    <source>
        <dbReference type="SAM" id="Phobius"/>
    </source>
</evidence>
<dbReference type="AlphaFoldDB" id="A0A2N5M3H7"/>
<organism evidence="2 3">
    <name type="scientific">Peribacillus deserti</name>
    <dbReference type="NCBI Taxonomy" id="673318"/>
    <lineage>
        <taxon>Bacteria</taxon>
        <taxon>Bacillati</taxon>
        <taxon>Bacillota</taxon>
        <taxon>Bacilli</taxon>
        <taxon>Bacillales</taxon>
        <taxon>Bacillaceae</taxon>
        <taxon>Peribacillus</taxon>
    </lineage>
</organism>
<name>A0A2N5M3H7_9BACI</name>